<dbReference type="SUPFAM" id="SSF102588">
    <property type="entry name" value="LmbE-like"/>
    <property type="match status" value="1"/>
</dbReference>
<reference evidence="3" key="1">
    <citation type="submission" date="2020-05" db="EMBL/GenBank/DDBJ databases">
        <authorList>
            <person name="Chiriac C."/>
            <person name="Salcher M."/>
            <person name="Ghai R."/>
            <person name="Kavagutti S V."/>
        </authorList>
    </citation>
    <scope>NUCLEOTIDE SEQUENCE</scope>
</reference>
<dbReference type="InterPro" id="IPR017810">
    <property type="entry name" value="Mycothiol_biosynthesis_MshB"/>
</dbReference>
<name>A0A6J7CPJ6_9ZZZZ</name>
<sequence length="270" mass="29070">MARYVSEGAEVTLVTCTLGEEGEILLDEFAHLAADKQDALGAHRQTELAAAMAALGVTDWRLLGGPGRFRDSGMIGTPSNENPECFWRTDALEAALPLVSIIREVRPQVVVTYDDFGGYGHPDHIQAHRVTHYALALAQSQTFRRELGEPWAPTKVYWTAFPRSIIRAGIEAMRAQGDTGDFASMDPDDIPFACDDDLVTTAIDGSAFLQAKMAALREHGTQVSVDGGFFALADNVGAEAFGTEYYRLASGTLGAPAGERESDLFAGIAE</sequence>
<evidence type="ECO:0000256" key="1">
    <source>
        <dbReference type="ARBA" id="ARBA00022723"/>
    </source>
</evidence>
<protein>
    <submittedName>
        <fullName evidence="3">Unannotated protein</fullName>
    </submittedName>
</protein>
<dbReference type="AlphaFoldDB" id="A0A6J7CPJ6"/>
<evidence type="ECO:0000313" key="3">
    <source>
        <dbReference type="EMBL" id="CAB4860502.1"/>
    </source>
</evidence>
<evidence type="ECO:0000256" key="2">
    <source>
        <dbReference type="ARBA" id="ARBA00022801"/>
    </source>
</evidence>
<dbReference type="InterPro" id="IPR024078">
    <property type="entry name" value="LmbE-like_dom_sf"/>
</dbReference>
<organism evidence="3">
    <name type="scientific">freshwater metagenome</name>
    <dbReference type="NCBI Taxonomy" id="449393"/>
    <lineage>
        <taxon>unclassified sequences</taxon>
        <taxon>metagenomes</taxon>
        <taxon>ecological metagenomes</taxon>
    </lineage>
</organism>
<dbReference type="InterPro" id="IPR003737">
    <property type="entry name" value="GlcNAc_PI_deacetylase-related"/>
</dbReference>
<proteinExistence type="predicted"/>
<dbReference type="EMBL" id="CAFBLS010000013">
    <property type="protein sequence ID" value="CAB4860502.1"/>
    <property type="molecule type" value="Genomic_DNA"/>
</dbReference>
<accession>A0A6J7CPJ6</accession>
<dbReference type="Pfam" id="PF02585">
    <property type="entry name" value="PIG-L"/>
    <property type="match status" value="1"/>
</dbReference>
<dbReference type="GO" id="GO:0035595">
    <property type="term" value="F:N-acetylglucosaminylinositol deacetylase activity"/>
    <property type="evidence" value="ECO:0007669"/>
    <property type="project" value="InterPro"/>
</dbReference>
<dbReference type="GO" id="GO:0046872">
    <property type="term" value="F:metal ion binding"/>
    <property type="evidence" value="ECO:0007669"/>
    <property type="project" value="UniProtKB-KW"/>
</dbReference>
<keyword evidence="1" id="KW-0479">Metal-binding</keyword>
<gene>
    <name evidence="3" type="ORF">UFOPK3402_00184</name>
</gene>
<keyword evidence="2" id="KW-0378">Hydrolase</keyword>
<dbReference type="PANTHER" id="PTHR12993">
    <property type="entry name" value="N-ACETYLGLUCOSAMINYL-PHOSPHATIDYLINOSITOL DE-N-ACETYLASE-RELATED"/>
    <property type="match status" value="1"/>
</dbReference>
<dbReference type="NCBIfam" id="TIGR03445">
    <property type="entry name" value="mycothiol_MshB"/>
    <property type="match status" value="1"/>
</dbReference>
<dbReference type="Gene3D" id="3.40.50.10320">
    <property type="entry name" value="LmbE-like"/>
    <property type="match status" value="1"/>
</dbReference>
<dbReference type="PANTHER" id="PTHR12993:SF26">
    <property type="entry name" value="1D-MYO-INOSITOL 2-ACETAMIDO-2-DEOXY-ALPHA-D-GLUCOPYRANOSIDE DEACETYLASE"/>
    <property type="match status" value="1"/>
</dbReference>